<feature type="compositionally biased region" description="Acidic residues" evidence="1">
    <location>
        <begin position="22"/>
        <end position="35"/>
    </location>
</feature>
<evidence type="ECO:0000256" key="1">
    <source>
        <dbReference type="SAM" id="MobiDB-lite"/>
    </source>
</evidence>
<dbReference type="AlphaFoldDB" id="A0AB40AP92"/>
<proteinExistence type="predicted"/>
<protein>
    <submittedName>
        <fullName evidence="3">Uncharacterized protein LOC120252749</fullName>
    </submittedName>
</protein>
<dbReference type="PANTHER" id="PTHR33401:SF2">
    <property type="entry name" value="OS03G0138400 PROTEIN"/>
    <property type="match status" value="1"/>
</dbReference>
<feature type="region of interest" description="Disordered" evidence="1">
    <location>
        <begin position="1"/>
        <end position="56"/>
    </location>
</feature>
<dbReference type="Proteomes" id="UP001515500">
    <property type="component" value="Chromosome 22"/>
</dbReference>
<organism evidence="2 3">
    <name type="scientific">Dioscorea cayennensis subsp. rotundata</name>
    <name type="common">White Guinea yam</name>
    <name type="synonym">Dioscorea rotundata</name>
    <dbReference type="NCBI Taxonomy" id="55577"/>
    <lineage>
        <taxon>Eukaryota</taxon>
        <taxon>Viridiplantae</taxon>
        <taxon>Streptophyta</taxon>
        <taxon>Embryophyta</taxon>
        <taxon>Tracheophyta</taxon>
        <taxon>Spermatophyta</taxon>
        <taxon>Magnoliopsida</taxon>
        <taxon>Liliopsida</taxon>
        <taxon>Dioscoreales</taxon>
        <taxon>Dioscoreaceae</taxon>
        <taxon>Dioscorea</taxon>
    </lineage>
</organism>
<accession>A0AB40AP92</accession>
<name>A0AB40AP92_DIOCR</name>
<dbReference type="PANTHER" id="PTHR33401">
    <property type="entry name" value="LIGHT-HARVESTING COMPLEX-LIKE PROTEIN OHP2, CHLOROPLASTIC"/>
    <property type="match status" value="1"/>
</dbReference>
<evidence type="ECO:0000313" key="2">
    <source>
        <dbReference type="Proteomes" id="UP001515500"/>
    </source>
</evidence>
<sequence>MDSGDADPACRDGYKVSAVDGSEQEGVDKGDDDGEGDGKRSSLHPPAVNCVMPGERPKSLGRKVTWNDVNGNKLVEVLEFYPSDTSDSEDEQDDCVCTIIWIIRLLLSGGEQSSHK</sequence>
<dbReference type="GeneID" id="120252749"/>
<reference evidence="3" key="1">
    <citation type="submission" date="2025-08" db="UniProtKB">
        <authorList>
            <consortium name="RefSeq"/>
        </authorList>
    </citation>
    <scope>IDENTIFICATION</scope>
</reference>
<keyword evidence="2" id="KW-1185">Reference proteome</keyword>
<dbReference type="RefSeq" id="XP_039116825.1">
    <property type="nucleotide sequence ID" value="XM_039260891.1"/>
</dbReference>
<gene>
    <name evidence="3" type="primary">LOC120252749</name>
</gene>
<evidence type="ECO:0000313" key="3">
    <source>
        <dbReference type="RefSeq" id="XP_039116825.1"/>
    </source>
</evidence>